<dbReference type="PANTHER" id="PTHR45138:SF9">
    <property type="entry name" value="DIGUANYLATE CYCLASE DGCM-RELATED"/>
    <property type="match status" value="1"/>
</dbReference>
<organism evidence="2 3">
    <name type="scientific">Actinoplanes aureus</name>
    <dbReference type="NCBI Taxonomy" id="2792083"/>
    <lineage>
        <taxon>Bacteria</taxon>
        <taxon>Bacillati</taxon>
        <taxon>Actinomycetota</taxon>
        <taxon>Actinomycetes</taxon>
        <taxon>Micromonosporales</taxon>
        <taxon>Micromonosporaceae</taxon>
        <taxon>Actinoplanes</taxon>
    </lineage>
</organism>
<dbReference type="InterPro" id="IPR029787">
    <property type="entry name" value="Nucleotide_cyclase"/>
</dbReference>
<dbReference type="GO" id="GO:0005886">
    <property type="term" value="C:plasma membrane"/>
    <property type="evidence" value="ECO:0007669"/>
    <property type="project" value="TreeGrafter"/>
</dbReference>
<evidence type="ECO:0000313" key="3">
    <source>
        <dbReference type="Proteomes" id="UP000598146"/>
    </source>
</evidence>
<dbReference type="Pfam" id="PF00990">
    <property type="entry name" value="GGDEF"/>
    <property type="match status" value="1"/>
</dbReference>
<dbReference type="AlphaFoldDB" id="A0A931FZC4"/>
<dbReference type="EMBL" id="JADQTO010000001">
    <property type="protein sequence ID" value="MBG0560249.1"/>
    <property type="molecule type" value="Genomic_DNA"/>
</dbReference>
<dbReference type="Gene3D" id="1.25.40.10">
    <property type="entry name" value="Tetratricopeptide repeat domain"/>
    <property type="match status" value="1"/>
</dbReference>
<dbReference type="GO" id="GO:0052621">
    <property type="term" value="F:diguanylate cyclase activity"/>
    <property type="evidence" value="ECO:0007669"/>
    <property type="project" value="TreeGrafter"/>
</dbReference>
<feature type="domain" description="GGDEF" evidence="1">
    <location>
        <begin position="392"/>
        <end position="527"/>
    </location>
</feature>
<proteinExistence type="predicted"/>
<sequence length="528" mass="57524">MTTDTASRIPTLHSELAALEAAVAELEGRPMSHFRTVRAPAAELKRRAGELGAEELEQRAVLLLAGVLLREGRTGEAGQIAHQVRAWAEEHHADYLLARVHRELSIFYRAVGDFSDALTHAVQGVSGLPDDVPPVTRARHLLSLSVALDEVGSPADGEQRAREALALAATSGDHETMLLALNNMAYSAFEQDDEPKARHLVEQMREVHALSGVQVGANQLDTMARVEMMSGRYAAVEVLLAPVLDDRVAANEGDAVAECLLTLALARRLDGRYDDAQAALDTNRRVCADRELASIGARLRQEQAALYAATGRFAEAYEEHRAFYAAATAQHSAQRDARARALQAVFEANEARRASEHFREMAHRDALTGLYNRRYINERVPDLLQEAARSCRPLAVALIDLDHFKRVNDTLSHATGDTVLQQVAELLMEETAGGSAVAARMGGEEFLLIFPGLDAREAALRCERLRLRLRAHAWQPITGTLPVTTSIGVTATTPDGHGSFSALLAQADCNLYAAKRDGRDRVIADLAL</sequence>
<dbReference type="RefSeq" id="WP_196412049.1">
    <property type="nucleotide sequence ID" value="NZ_JADQTO010000001.1"/>
</dbReference>
<dbReference type="NCBIfam" id="TIGR00254">
    <property type="entry name" value="GGDEF"/>
    <property type="match status" value="1"/>
</dbReference>
<dbReference type="Gene3D" id="3.30.70.270">
    <property type="match status" value="1"/>
</dbReference>
<accession>A0A931FZC4</accession>
<dbReference type="PROSITE" id="PS50887">
    <property type="entry name" value="GGDEF"/>
    <property type="match status" value="1"/>
</dbReference>
<evidence type="ECO:0000313" key="2">
    <source>
        <dbReference type="EMBL" id="MBG0560249.1"/>
    </source>
</evidence>
<comment type="caution">
    <text evidence="2">The sequence shown here is derived from an EMBL/GenBank/DDBJ whole genome shotgun (WGS) entry which is preliminary data.</text>
</comment>
<gene>
    <name evidence="2" type="ORF">I4J89_02060</name>
</gene>
<dbReference type="CDD" id="cd01949">
    <property type="entry name" value="GGDEF"/>
    <property type="match status" value="1"/>
</dbReference>
<dbReference type="SMART" id="SM00267">
    <property type="entry name" value="GGDEF"/>
    <property type="match status" value="1"/>
</dbReference>
<dbReference type="SUPFAM" id="SSF55073">
    <property type="entry name" value="Nucleotide cyclase"/>
    <property type="match status" value="1"/>
</dbReference>
<dbReference type="InterPro" id="IPR000160">
    <property type="entry name" value="GGDEF_dom"/>
</dbReference>
<dbReference type="InterPro" id="IPR043128">
    <property type="entry name" value="Rev_trsase/Diguanyl_cyclase"/>
</dbReference>
<dbReference type="PANTHER" id="PTHR45138">
    <property type="entry name" value="REGULATORY COMPONENTS OF SENSORY TRANSDUCTION SYSTEM"/>
    <property type="match status" value="1"/>
</dbReference>
<name>A0A931FZC4_9ACTN</name>
<dbReference type="GO" id="GO:0043709">
    <property type="term" value="P:cell adhesion involved in single-species biofilm formation"/>
    <property type="evidence" value="ECO:0007669"/>
    <property type="project" value="TreeGrafter"/>
</dbReference>
<keyword evidence="3" id="KW-1185">Reference proteome</keyword>
<reference evidence="2" key="1">
    <citation type="submission" date="2020-11" db="EMBL/GenBank/DDBJ databases">
        <title>Isolation and identification of active actinomycetes.</title>
        <authorList>
            <person name="Sun X."/>
        </authorList>
    </citation>
    <scope>NUCLEOTIDE SEQUENCE</scope>
    <source>
        <strain evidence="2">NEAU-A11</strain>
    </source>
</reference>
<dbReference type="InterPro" id="IPR011990">
    <property type="entry name" value="TPR-like_helical_dom_sf"/>
</dbReference>
<dbReference type="InterPro" id="IPR050469">
    <property type="entry name" value="Diguanylate_Cyclase"/>
</dbReference>
<dbReference type="GO" id="GO:1902201">
    <property type="term" value="P:negative regulation of bacterial-type flagellum-dependent cell motility"/>
    <property type="evidence" value="ECO:0007669"/>
    <property type="project" value="TreeGrafter"/>
</dbReference>
<protein>
    <submittedName>
        <fullName evidence="2">GGDEF domain-containing protein</fullName>
    </submittedName>
</protein>
<dbReference type="SUPFAM" id="SSF48452">
    <property type="entry name" value="TPR-like"/>
    <property type="match status" value="1"/>
</dbReference>
<dbReference type="Proteomes" id="UP000598146">
    <property type="component" value="Unassembled WGS sequence"/>
</dbReference>
<dbReference type="FunFam" id="3.30.70.270:FF:000001">
    <property type="entry name" value="Diguanylate cyclase domain protein"/>
    <property type="match status" value="1"/>
</dbReference>
<evidence type="ECO:0000259" key="1">
    <source>
        <dbReference type="PROSITE" id="PS50887"/>
    </source>
</evidence>